<feature type="binding site" evidence="4">
    <location>
        <position position="75"/>
    </location>
    <ligand>
        <name>Zn(2+)</name>
        <dbReference type="ChEBI" id="CHEBI:29105"/>
    </ligand>
</feature>
<dbReference type="AlphaFoldDB" id="A0A0G3WH75"/>
<evidence type="ECO:0000256" key="2">
    <source>
        <dbReference type="ARBA" id="ARBA00022723"/>
    </source>
</evidence>
<dbReference type="HAMAP" id="MF_00213">
    <property type="entry name" value="HypA_HybF"/>
    <property type="match status" value="1"/>
</dbReference>
<evidence type="ECO:0000256" key="1">
    <source>
        <dbReference type="ARBA" id="ARBA00022596"/>
    </source>
</evidence>
<keyword evidence="3 4" id="KW-0862">Zinc</keyword>
<dbReference type="InterPro" id="IPR000688">
    <property type="entry name" value="HypA/HybF"/>
</dbReference>
<keyword evidence="1 4" id="KW-0533">Nickel</keyword>
<evidence type="ECO:0000256" key="4">
    <source>
        <dbReference type="HAMAP-Rule" id="MF_00213"/>
    </source>
</evidence>
<gene>
    <name evidence="4 5" type="primary">hypA</name>
    <name evidence="5" type="ORF">Epro_0304</name>
</gene>
<feature type="binding site" evidence="4">
    <location>
        <position position="92"/>
    </location>
    <ligand>
        <name>Zn(2+)</name>
        <dbReference type="ChEBI" id="CHEBI:29105"/>
    </ligand>
</feature>
<dbReference type="PANTHER" id="PTHR34535">
    <property type="entry name" value="HYDROGENASE MATURATION FACTOR HYPA"/>
    <property type="match status" value="1"/>
</dbReference>
<comment type="similarity">
    <text evidence="4">Belongs to the HypA/HybF family.</text>
</comment>
<dbReference type="KEGG" id="epo:Epro_0304"/>
<feature type="binding site" evidence="4">
    <location>
        <position position="78"/>
    </location>
    <ligand>
        <name>Zn(2+)</name>
        <dbReference type="ChEBI" id="CHEBI:29105"/>
    </ligand>
</feature>
<organism evidence="5 6">
    <name type="scientific">Endomicrobium proavitum</name>
    <dbReference type="NCBI Taxonomy" id="1408281"/>
    <lineage>
        <taxon>Bacteria</taxon>
        <taxon>Pseudomonadati</taxon>
        <taxon>Elusimicrobiota</taxon>
        <taxon>Endomicrobiia</taxon>
        <taxon>Endomicrobiales</taxon>
        <taxon>Endomicrobiaceae</taxon>
        <taxon>Endomicrobium</taxon>
    </lineage>
</organism>
<dbReference type="STRING" id="1408281.Epro_0304"/>
<accession>A0A0G3WH75</accession>
<dbReference type="Pfam" id="PF01155">
    <property type="entry name" value="HypA"/>
    <property type="match status" value="1"/>
</dbReference>
<dbReference type="Proteomes" id="UP000035337">
    <property type="component" value="Chromosome"/>
</dbReference>
<sequence length="116" mass="12899">MHEHGIARDLWKTVLAEAEKNGLKKITKLTVVLGEASGIEKDFLNHSFVDHIFKEEEIAKGAEVEYVVSPLEAVCNVCHKRIKAKDMDKLLCPYCGANNIKITSGRDVFISSIEGD</sequence>
<dbReference type="PANTHER" id="PTHR34535:SF3">
    <property type="entry name" value="HYDROGENASE MATURATION FACTOR HYPA"/>
    <property type="match status" value="1"/>
</dbReference>
<name>A0A0G3WH75_9BACT</name>
<feature type="binding site" evidence="4">
    <location>
        <position position="2"/>
    </location>
    <ligand>
        <name>Ni(2+)</name>
        <dbReference type="ChEBI" id="CHEBI:49786"/>
    </ligand>
</feature>
<evidence type="ECO:0000313" key="5">
    <source>
        <dbReference type="EMBL" id="AKL97683.1"/>
    </source>
</evidence>
<dbReference type="OrthoDB" id="9800361at2"/>
<dbReference type="Gene3D" id="3.30.2320.80">
    <property type="match status" value="1"/>
</dbReference>
<evidence type="ECO:0000256" key="3">
    <source>
        <dbReference type="ARBA" id="ARBA00022833"/>
    </source>
</evidence>
<dbReference type="EMBL" id="CP009498">
    <property type="protein sequence ID" value="AKL97683.1"/>
    <property type="molecule type" value="Genomic_DNA"/>
</dbReference>
<dbReference type="PIRSF" id="PIRSF004761">
    <property type="entry name" value="Hydrgn_mat_HypA"/>
    <property type="match status" value="1"/>
</dbReference>
<proteinExistence type="inferred from homology"/>
<protein>
    <recommendedName>
        <fullName evidence="4">Hydrogenase maturation factor HypA</fullName>
    </recommendedName>
</protein>
<feature type="binding site" evidence="4">
    <location>
        <position position="95"/>
    </location>
    <ligand>
        <name>Zn(2+)</name>
        <dbReference type="ChEBI" id="CHEBI:29105"/>
    </ligand>
</feature>
<comment type="function">
    <text evidence="4">Involved in the maturation of [NiFe] hydrogenases. Required for nickel insertion into the metal center of the hydrogenase.</text>
</comment>
<dbReference type="GO" id="GO:0051604">
    <property type="term" value="P:protein maturation"/>
    <property type="evidence" value="ECO:0007669"/>
    <property type="project" value="InterPro"/>
</dbReference>
<dbReference type="GO" id="GO:0016151">
    <property type="term" value="F:nickel cation binding"/>
    <property type="evidence" value="ECO:0007669"/>
    <property type="project" value="UniProtKB-UniRule"/>
</dbReference>
<keyword evidence="6" id="KW-1185">Reference proteome</keyword>
<dbReference type="GO" id="GO:0008270">
    <property type="term" value="F:zinc ion binding"/>
    <property type="evidence" value="ECO:0007669"/>
    <property type="project" value="UniProtKB-UniRule"/>
</dbReference>
<reference evidence="5 6" key="1">
    <citation type="submission" date="2014-09" db="EMBL/GenBank/DDBJ databases">
        <title>Complete genome sequence of Endomicrobium proavitum.</title>
        <authorList>
            <person name="Zheng H."/>
        </authorList>
    </citation>
    <scope>NUCLEOTIDE SEQUENCE [LARGE SCALE GENOMIC DNA]</scope>
    <source>
        <strain evidence="5 6">Rsa215</strain>
    </source>
</reference>
<keyword evidence="2 4" id="KW-0479">Metal-binding</keyword>
<evidence type="ECO:0000313" key="6">
    <source>
        <dbReference type="Proteomes" id="UP000035337"/>
    </source>
</evidence>
<dbReference type="RefSeq" id="WP_052569947.1">
    <property type="nucleotide sequence ID" value="NZ_CP009498.1"/>
</dbReference>